<protein>
    <submittedName>
        <fullName evidence="2">Uncharacterized protein</fullName>
    </submittedName>
</protein>
<evidence type="ECO:0000313" key="3">
    <source>
        <dbReference type="Proteomes" id="UP000215453"/>
    </source>
</evidence>
<reference evidence="2 3" key="1">
    <citation type="submission" date="2016-10" db="EMBL/GenBank/DDBJ databases">
        <authorList>
            <person name="Varghese N."/>
        </authorList>
    </citation>
    <scope>NUCLEOTIDE SEQUENCE [LARGE SCALE GENOMIC DNA]</scope>
</reference>
<evidence type="ECO:0000313" key="2">
    <source>
        <dbReference type="EMBL" id="SMY30356.1"/>
    </source>
</evidence>
<organism evidence="2 3">
    <name type="scientific">Zymoseptoria tritici ST99CH_1A5</name>
    <dbReference type="NCBI Taxonomy" id="1276529"/>
    <lineage>
        <taxon>Eukaryota</taxon>
        <taxon>Fungi</taxon>
        <taxon>Dikarya</taxon>
        <taxon>Ascomycota</taxon>
        <taxon>Pezizomycotina</taxon>
        <taxon>Dothideomycetes</taxon>
        <taxon>Dothideomycetidae</taxon>
        <taxon>Mycosphaerellales</taxon>
        <taxon>Mycosphaerellaceae</taxon>
        <taxon>Zymoseptoria</taxon>
    </lineage>
</organism>
<name>A0A1Y6M186_ZYMTR</name>
<sequence>MTLAAGYMVPDMLLISTSLWNAANPVCLVPDLDHRAYHSMKDLPFLDDNGPEVSERINCIEAYATQAQHIRFCAGAAELCFSGSHGYTEQAEPLENQIAQTQAIMEKAEPGSRQGICPTSRFSISTSRGQQAPRISTIGHLTCGATGCSSKRRGYSSSRPQNPSSSTSAPSRDQSGGILK</sequence>
<dbReference type="EMBL" id="LT882692">
    <property type="protein sequence ID" value="SMY30356.1"/>
    <property type="molecule type" value="Genomic_DNA"/>
</dbReference>
<feature type="region of interest" description="Disordered" evidence="1">
    <location>
        <begin position="147"/>
        <end position="180"/>
    </location>
</feature>
<feature type="compositionally biased region" description="Low complexity" evidence="1">
    <location>
        <begin position="156"/>
        <end position="168"/>
    </location>
</feature>
<proteinExistence type="predicted"/>
<accession>A0A1Y6M186</accession>
<gene>
    <name evidence="2" type="ORF">ZT1A5_G11808</name>
</gene>
<dbReference type="Proteomes" id="UP000215453">
    <property type="component" value="Chromosome 17"/>
</dbReference>
<dbReference type="AlphaFoldDB" id="A0A1Y6M186"/>
<evidence type="ECO:0000256" key="1">
    <source>
        <dbReference type="SAM" id="MobiDB-lite"/>
    </source>
</evidence>